<sequence length="304" mass="32399">MESQNGGGVSVSVFPTFQHMTTESKSETGGVHEDGDKTKRAEGKVEIPLVERSFMGKAIAFFFSEFFATFILVFLGCMGCVSISGEPIPHSQISFTFGLAVLISVTCFAHLSGSHLNPIVTVAAVIVGHTPIAISPVYILGQMFGAIGGFGALMMSTPSHLMGNDKMINDSVLGSVKVPGVCSPGINAGLTVFQGFCVEFITSAILAWVCCAVWDRKNNDKHDSVAVRFGLTIVALAMAAGAYTGANMNPARSFAPALFNGDWSNHWVYWVAPTLGAIVAAVFYRFVFQTSTPKDDQPEAIPLR</sequence>
<dbReference type="RefSeq" id="XP_017770649.1">
    <property type="nucleotide sequence ID" value="XM_017915160.1"/>
</dbReference>
<dbReference type="PANTHER" id="PTHR19139:SF270">
    <property type="entry name" value="ENTOMOGLYCEROPORIN 1-RELATED"/>
    <property type="match status" value="1"/>
</dbReference>
<organism evidence="7 8">
    <name type="scientific">Nicrophorus vespilloides</name>
    <name type="common">Boreal carrion beetle</name>
    <dbReference type="NCBI Taxonomy" id="110193"/>
    <lineage>
        <taxon>Eukaryota</taxon>
        <taxon>Metazoa</taxon>
        <taxon>Ecdysozoa</taxon>
        <taxon>Arthropoda</taxon>
        <taxon>Hexapoda</taxon>
        <taxon>Insecta</taxon>
        <taxon>Pterygota</taxon>
        <taxon>Neoptera</taxon>
        <taxon>Endopterygota</taxon>
        <taxon>Coleoptera</taxon>
        <taxon>Polyphaga</taxon>
        <taxon>Staphyliniformia</taxon>
        <taxon>Silphidae</taxon>
        <taxon>Nicrophorinae</taxon>
        <taxon>Nicrophorus</taxon>
    </lineage>
</organism>
<dbReference type="Pfam" id="PF00230">
    <property type="entry name" value="MIP"/>
    <property type="match status" value="1"/>
</dbReference>
<dbReference type="PANTHER" id="PTHR19139">
    <property type="entry name" value="AQUAPORIN TRANSPORTER"/>
    <property type="match status" value="1"/>
</dbReference>
<proteinExistence type="inferred from homology"/>
<keyword evidence="2 5" id="KW-0812">Transmembrane</keyword>
<feature type="transmembrane region" description="Helical" evidence="6">
    <location>
        <begin position="226"/>
        <end position="246"/>
    </location>
</feature>
<dbReference type="PRINTS" id="PR00783">
    <property type="entry name" value="MINTRINSICP"/>
</dbReference>
<comment type="subcellular location">
    <subcellularLocation>
        <location evidence="1">Membrane</location>
        <topology evidence="1">Multi-pass membrane protein</topology>
    </subcellularLocation>
</comment>
<keyword evidence="4 6" id="KW-0472">Membrane</keyword>
<evidence type="ECO:0000256" key="6">
    <source>
        <dbReference type="SAM" id="Phobius"/>
    </source>
</evidence>
<evidence type="ECO:0000256" key="2">
    <source>
        <dbReference type="ARBA" id="ARBA00022692"/>
    </source>
</evidence>
<evidence type="ECO:0000313" key="8">
    <source>
        <dbReference type="RefSeq" id="XP_017770649.1"/>
    </source>
</evidence>
<protein>
    <submittedName>
        <fullName evidence="8">Aquaporin AQPAe.a-like isoform X1</fullName>
    </submittedName>
</protein>
<dbReference type="InterPro" id="IPR034294">
    <property type="entry name" value="Aquaporin_transptr"/>
</dbReference>
<accession>A0ABM1M7U9</accession>
<evidence type="ECO:0000256" key="4">
    <source>
        <dbReference type="ARBA" id="ARBA00023136"/>
    </source>
</evidence>
<dbReference type="InterPro" id="IPR000425">
    <property type="entry name" value="MIP"/>
</dbReference>
<gene>
    <name evidence="8" type="primary">LOC108558290</name>
</gene>
<name>A0ABM1M7U9_NICVS</name>
<keyword evidence="7" id="KW-1185">Reference proteome</keyword>
<dbReference type="InterPro" id="IPR023271">
    <property type="entry name" value="Aquaporin-like"/>
</dbReference>
<comment type="similarity">
    <text evidence="5">Belongs to the MIP/aquaporin (TC 1.A.8) family.</text>
</comment>
<evidence type="ECO:0000256" key="3">
    <source>
        <dbReference type="ARBA" id="ARBA00022989"/>
    </source>
</evidence>
<feature type="transmembrane region" description="Helical" evidence="6">
    <location>
        <begin position="266"/>
        <end position="287"/>
    </location>
</feature>
<dbReference type="SUPFAM" id="SSF81338">
    <property type="entry name" value="Aquaporin-like"/>
    <property type="match status" value="1"/>
</dbReference>
<evidence type="ECO:0000256" key="1">
    <source>
        <dbReference type="ARBA" id="ARBA00004141"/>
    </source>
</evidence>
<dbReference type="GeneID" id="108558290"/>
<feature type="transmembrane region" description="Helical" evidence="6">
    <location>
        <begin position="58"/>
        <end position="81"/>
    </location>
</feature>
<evidence type="ECO:0000313" key="7">
    <source>
        <dbReference type="Proteomes" id="UP000695000"/>
    </source>
</evidence>
<keyword evidence="5" id="KW-0813">Transport</keyword>
<keyword evidence="3 6" id="KW-1133">Transmembrane helix</keyword>
<evidence type="ECO:0000256" key="5">
    <source>
        <dbReference type="RuleBase" id="RU000477"/>
    </source>
</evidence>
<feature type="transmembrane region" description="Helical" evidence="6">
    <location>
        <begin position="93"/>
        <end position="112"/>
    </location>
</feature>
<dbReference type="Proteomes" id="UP000695000">
    <property type="component" value="Unplaced"/>
</dbReference>
<dbReference type="Gene3D" id="1.20.1080.10">
    <property type="entry name" value="Glycerol uptake facilitator protein"/>
    <property type="match status" value="1"/>
</dbReference>
<reference evidence="8" key="1">
    <citation type="submission" date="2025-08" db="UniProtKB">
        <authorList>
            <consortium name="RefSeq"/>
        </authorList>
    </citation>
    <scope>IDENTIFICATION</scope>
    <source>
        <tissue evidence="8">Whole Larva</tissue>
    </source>
</reference>
<feature type="transmembrane region" description="Helical" evidence="6">
    <location>
        <begin position="192"/>
        <end position="214"/>
    </location>
</feature>